<accession>A0A9X7C9S1</accession>
<evidence type="ECO:0000259" key="2">
    <source>
        <dbReference type="Pfam" id="PF09524"/>
    </source>
</evidence>
<evidence type="ECO:0000256" key="1">
    <source>
        <dbReference type="SAM" id="MobiDB-lite"/>
    </source>
</evidence>
<dbReference type="NCBIfam" id="TIGR01714">
    <property type="entry name" value="phage_rep_org_N"/>
    <property type="match status" value="1"/>
</dbReference>
<dbReference type="InterPro" id="IPR010056">
    <property type="entry name" value="Phage_rep_org__N"/>
</dbReference>
<evidence type="ECO:0000313" key="4">
    <source>
        <dbReference type="EMBL" id="PGO73608.1"/>
    </source>
</evidence>
<dbReference type="PANTHER" id="PTHR37293">
    <property type="entry name" value="PHAGE REPLICATION PROTEIN-RELATED"/>
    <property type="match status" value="1"/>
</dbReference>
<dbReference type="InterPro" id="IPR053162">
    <property type="entry name" value="DnaD"/>
</dbReference>
<evidence type="ECO:0000313" key="5">
    <source>
        <dbReference type="Proteomes" id="UP000223834"/>
    </source>
</evidence>
<protein>
    <submittedName>
        <fullName evidence="4">Replication protein</fullName>
    </submittedName>
</protein>
<name>A0A9X7C9S1_BACCE</name>
<dbReference type="InterPro" id="IPR011741">
    <property type="entry name" value="Phg_2220_C"/>
</dbReference>
<comment type="caution">
    <text evidence="4">The sequence shown here is derived from an EMBL/GenBank/DDBJ whole genome shotgun (WGS) entry which is preliminary data.</text>
</comment>
<sequence>MSEVKWIKISTSMFEDEKIRLIESMPEADTLLIIWIRLLAQAGKTNASGYIFLSKNIPYSDEMLATLFNRPIATVRLALQTFQQLGMIEITDDQYICISNWEKHQNVDGLERVKQLNAERNKKYRERKKQQQLVLENKCEDSDVCVTSRDDTDIEEEKELDKEKELEINNTSSSDESDTKVLIPYQEILDYLNGKAKKNFNHKAEAHRKLIRARWNEGYTVENFKVVIDNKVPQWLGKFDKDGKPLERYLRPSTLFAQKHFDNYLNETVKGENSNASSKKHKNNEFIQKYDFSKR</sequence>
<feature type="domain" description="Phage replisome organiser N-terminal" evidence="3">
    <location>
        <begin position="6"/>
        <end position="126"/>
    </location>
</feature>
<dbReference type="RefSeq" id="WP_098771397.1">
    <property type="nucleotide sequence ID" value="NZ_NUIQ01000155.1"/>
</dbReference>
<gene>
    <name evidence="4" type="ORF">CN980_18285</name>
</gene>
<dbReference type="Pfam" id="PF09681">
    <property type="entry name" value="Phage_rep_org_N"/>
    <property type="match status" value="1"/>
</dbReference>
<organism evidence="4 5">
    <name type="scientific">Bacillus cereus</name>
    <dbReference type="NCBI Taxonomy" id="1396"/>
    <lineage>
        <taxon>Bacteria</taxon>
        <taxon>Bacillati</taxon>
        <taxon>Bacillota</taxon>
        <taxon>Bacilli</taxon>
        <taxon>Bacillales</taxon>
        <taxon>Bacillaceae</taxon>
        <taxon>Bacillus</taxon>
        <taxon>Bacillus cereus group</taxon>
    </lineage>
</organism>
<reference evidence="4 5" key="1">
    <citation type="submission" date="2017-09" db="EMBL/GenBank/DDBJ databases">
        <title>Large-scale bioinformatics analysis of Bacillus genomes uncovers conserved roles of natural products in bacterial physiology.</title>
        <authorList>
            <consortium name="Agbiome Team Llc"/>
            <person name="Bleich R.M."/>
            <person name="Grubbs K.J."/>
            <person name="Santa Maria K.C."/>
            <person name="Allen S.E."/>
            <person name="Farag S."/>
            <person name="Shank E.A."/>
            <person name="Bowers A."/>
        </authorList>
    </citation>
    <scope>NUCLEOTIDE SEQUENCE [LARGE SCALE GENOMIC DNA]</scope>
    <source>
        <strain evidence="4 5">AFS049141</strain>
    </source>
</reference>
<dbReference type="Pfam" id="PF09524">
    <property type="entry name" value="Phg_2220_C"/>
    <property type="match status" value="1"/>
</dbReference>
<dbReference type="AlphaFoldDB" id="A0A9X7C9S1"/>
<evidence type="ECO:0000259" key="3">
    <source>
        <dbReference type="Pfam" id="PF09681"/>
    </source>
</evidence>
<dbReference type="Proteomes" id="UP000223834">
    <property type="component" value="Unassembled WGS sequence"/>
</dbReference>
<proteinExistence type="predicted"/>
<feature type="domain" description="Phage conserved hypothetical protein C-terminal" evidence="2">
    <location>
        <begin position="188"/>
        <end position="266"/>
    </location>
</feature>
<dbReference type="EMBL" id="NUIQ01000155">
    <property type="protein sequence ID" value="PGO73608.1"/>
    <property type="molecule type" value="Genomic_DNA"/>
</dbReference>
<dbReference type="NCBIfam" id="TIGR02220">
    <property type="entry name" value="phg_TIGR02220"/>
    <property type="match status" value="1"/>
</dbReference>
<feature type="region of interest" description="Disordered" evidence="1">
    <location>
        <begin position="150"/>
        <end position="177"/>
    </location>
</feature>
<dbReference type="PANTHER" id="PTHR37293:SF7">
    <property type="entry name" value="HYPOTHETICAL PHAGE PROTEIN"/>
    <property type="match status" value="1"/>
</dbReference>